<comment type="caution">
    <text evidence="2">The sequence shown here is derived from an EMBL/GenBank/DDBJ whole genome shotgun (WGS) entry which is preliminary data.</text>
</comment>
<evidence type="ECO:0000313" key="2">
    <source>
        <dbReference type="EMBL" id="KAK7513688.1"/>
    </source>
</evidence>
<feature type="signal peptide" evidence="1">
    <location>
        <begin position="1"/>
        <end position="32"/>
    </location>
</feature>
<feature type="chain" id="PRO_5045672658" description="Secreted protein" evidence="1">
    <location>
        <begin position="33"/>
        <end position="92"/>
    </location>
</feature>
<keyword evidence="3" id="KW-1185">Reference proteome</keyword>
<accession>A0ABR1KK79</accession>
<evidence type="ECO:0008006" key="4">
    <source>
        <dbReference type="Google" id="ProtNLM"/>
    </source>
</evidence>
<sequence length="92" mass="10136">MTACMHYPTRFTPGSAPLLLFCFFLFLSRSHGIHPGACSNTDLIAGTLTHSLTHLLAGSVGRSGMYPMYLDGYMGAWLRERPGRWVDAWVSG</sequence>
<gene>
    <name evidence="2" type="ORF">IWZ03DRAFT_382711</name>
</gene>
<evidence type="ECO:0000313" key="3">
    <source>
        <dbReference type="Proteomes" id="UP001363622"/>
    </source>
</evidence>
<reference evidence="2 3" key="1">
    <citation type="submission" date="2024-04" db="EMBL/GenBank/DDBJ databases">
        <title>Phyllosticta paracitricarpa is synonymous to the EU quarantine fungus P. citricarpa based on phylogenomic analyses.</title>
        <authorList>
            <consortium name="Lawrence Berkeley National Laboratory"/>
            <person name="Van Ingen-Buijs V.A."/>
            <person name="Van Westerhoven A.C."/>
            <person name="Haridas S."/>
            <person name="Skiadas P."/>
            <person name="Martin F."/>
            <person name="Groenewald J.Z."/>
            <person name="Crous P.W."/>
            <person name="Seidl M.F."/>
        </authorList>
    </citation>
    <scope>NUCLEOTIDE SEQUENCE [LARGE SCALE GENOMIC DNA]</scope>
    <source>
        <strain evidence="2 3">CBS 123371</strain>
    </source>
</reference>
<organism evidence="2 3">
    <name type="scientific">Phyllosticta citriasiana</name>
    <dbReference type="NCBI Taxonomy" id="595635"/>
    <lineage>
        <taxon>Eukaryota</taxon>
        <taxon>Fungi</taxon>
        <taxon>Dikarya</taxon>
        <taxon>Ascomycota</taxon>
        <taxon>Pezizomycotina</taxon>
        <taxon>Dothideomycetes</taxon>
        <taxon>Dothideomycetes incertae sedis</taxon>
        <taxon>Botryosphaeriales</taxon>
        <taxon>Phyllostictaceae</taxon>
        <taxon>Phyllosticta</taxon>
    </lineage>
</organism>
<dbReference type="Proteomes" id="UP001363622">
    <property type="component" value="Unassembled WGS sequence"/>
</dbReference>
<name>A0ABR1KK79_9PEZI</name>
<dbReference type="EMBL" id="JBBPHU010000009">
    <property type="protein sequence ID" value="KAK7513688.1"/>
    <property type="molecule type" value="Genomic_DNA"/>
</dbReference>
<evidence type="ECO:0000256" key="1">
    <source>
        <dbReference type="SAM" id="SignalP"/>
    </source>
</evidence>
<keyword evidence="1" id="KW-0732">Signal</keyword>
<proteinExistence type="predicted"/>
<protein>
    <recommendedName>
        <fullName evidence="4">Secreted protein</fullName>
    </recommendedName>
</protein>